<feature type="non-terminal residue" evidence="1">
    <location>
        <position position="57"/>
    </location>
</feature>
<comment type="caution">
    <text evidence="1">The sequence shown here is derived from an EMBL/GenBank/DDBJ whole genome shotgun (WGS) entry which is preliminary data.</text>
</comment>
<protein>
    <submittedName>
        <fullName evidence="1">16900_t:CDS:1</fullName>
    </submittedName>
</protein>
<organism evidence="1 2">
    <name type="scientific">Racocetra persica</name>
    <dbReference type="NCBI Taxonomy" id="160502"/>
    <lineage>
        <taxon>Eukaryota</taxon>
        <taxon>Fungi</taxon>
        <taxon>Fungi incertae sedis</taxon>
        <taxon>Mucoromycota</taxon>
        <taxon>Glomeromycotina</taxon>
        <taxon>Glomeromycetes</taxon>
        <taxon>Diversisporales</taxon>
        <taxon>Gigasporaceae</taxon>
        <taxon>Racocetra</taxon>
    </lineage>
</organism>
<gene>
    <name evidence="1" type="ORF">RPERSI_LOCUS31773</name>
</gene>
<dbReference type="Proteomes" id="UP000789920">
    <property type="component" value="Unassembled WGS sequence"/>
</dbReference>
<keyword evidence="2" id="KW-1185">Reference proteome</keyword>
<name>A0ACA9SK35_9GLOM</name>
<dbReference type="EMBL" id="CAJVQC010129558">
    <property type="protein sequence ID" value="CAG8841212.1"/>
    <property type="molecule type" value="Genomic_DNA"/>
</dbReference>
<sequence length="57" mass="6521">IITNDNEPMNNYMTYEPINASKSGNKTGKEKRNILVVDDDIVMDRNYNLKSSNVKTN</sequence>
<feature type="non-terminal residue" evidence="1">
    <location>
        <position position="1"/>
    </location>
</feature>
<reference evidence="1" key="1">
    <citation type="submission" date="2021-06" db="EMBL/GenBank/DDBJ databases">
        <authorList>
            <person name="Kallberg Y."/>
            <person name="Tangrot J."/>
            <person name="Rosling A."/>
        </authorList>
    </citation>
    <scope>NUCLEOTIDE SEQUENCE</scope>
    <source>
        <strain evidence="1">MA461A</strain>
    </source>
</reference>
<evidence type="ECO:0000313" key="1">
    <source>
        <dbReference type="EMBL" id="CAG8841212.1"/>
    </source>
</evidence>
<evidence type="ECO:0000313" key="2">
    <source>
        <dbReference type="Proteomes" id="UP000789920"/>
    </source>
</evidence>
<proteinExistence type="predicted"/>
<accession>A0ACA9SK35</accession>